<dbReference type="GO" id="GO:0030145">
    <property type="term" value="F:manganese ion binding"/>
    <property type="evidence" value="ECO:0007669"/>
    <property type="project" value="InterPro"/>
</dbReference>
<dbReference type="InterPro" id="IPR011051">
    <property type="entry name" value="RmlC_Cupin_sf"/>
</dbReference>
<keyword evidence="1" id="KW-0479">Metal-binding</keyword>
<dbReference type="InterPro" id="IPR014710">
    <property type="entry name" value="RmlC-like_jellyroll"/>
</dbReference>
<protein>
    <recommendedName>
        <fullName evidence="2">Cupin type-2 domain-containing protein</fullName>
    </recommendedName>
</protein>
<organism evidence="3">
    <name type="scientific">marine metagenome</name>
    <dbReference type="NCBI Taxonomy" id="408172"/>
    <lineage>
        <taxon>unclassified sequences</taxon>
        <taxon>metagenomes</taxon>
        <taxon>ecological metagenomes</taxon>
    </lineage>
</organism>
<dbReference type="SUPFAM" id="SSF51182">
    <property type="entry name" value="RmlC-like cupins"/>
    <property type="match status" value="1"/>
</dbReference>
<name>A0A382K057_9ZZZZ</name>
<gene>
    <name evidence="3" type="ORF">METZ01_LOCUS270472</name>
</gene>
<reference evidence="3" key="1">
    <citation type="submission" date="2018-05" db="EMBL/GenBank/DDBJ databases">
        <authorList>
            <person name="Lanie J.A."/>
            <person name="Ng W.-L."/>
            <person name="Kazmierczak K.M."/>
            <person name="Andrzejewski T.M."/>
            <person name="Davidsen T.M."/>
            <person name="Wayne K.J."/>
            <person name="Tettelin H."/>
            <person name="Glass J.I."/>
            <person name="Rusch D."/>
            <person name="Podicherti R."/>
            <person name="Tsui H.-C.T."/>
            <person name="Winkler M.E."/>
        </authorList>
    </citation>
    <scope>NUCLEOTIDE SEQUENCE</scope>
</reference>
<sequence length="129" mass="13862">MSEEYVVRADTTGPADFSGTAFSHLDVRWLVNEERNGASLMGVGQTIYPGGGGTHEIHSHPNAEEVVIVQSGHGRHLVGDTWHDIGPGDVVFIPRNTAHAAESVGEEDMVIYWMLGGVGSFEAAGYKKE</sequence>
<dbReference type="InterPro" id="IPR051610">
    <property type="entry name" value="GPI/OXD"/>
</dbReference>
<dbReference type="InterPro" id="IPR013096">
    <property type="entry name" value="Cupin_2"/>
</dbReference>
<dbReference type="PANTHER" id="PTHR35848">
    <property type="entry name" value="OXALATE-BINDING PROTEIN"/>
    <property type="match status" value="1"/>
</dbReference>
<dbReference type="PROSITE" id="PS00725">
    <property type="entry name" value="GERMIN"/>
    <property type="match status" value="1"/>
</dbReference>
<evidence type="ECO:0000313" key="3">
    <source>
        <dbReference type="EMBL" id="SVC17618.1"/>
    </source>
</evidence>
<dbReference type="Pfam" id="PF07883">
    <property type="entry name" value="Cupin_2"/>
    <property type="match status" value="1"/>
</dbReference>
<dbReference type="AlphaFoldDB" id="A0A382K057"/>
<feature type="domain" description="Cupin type-2" evidence="2">
    <location>
        <begin position="47"/>
        <end position="114"/>
    </location>
</feature>
<proteinExistence type="predicted"/>
<evidence type="ECO:0000256" key="1">
    <source>
        <dbReference type="ARBA" id="ARBA00022723"/>
    </source>
</evidence>
<evidence type="ECO:0000259" key="2">
    <source>
        <dbReference type="Pfam" id="PF07883"/>
    </source>
</evidence>
<dbReference type="PANTHER" id="PTHR35848:SF6">
    <property type="entry name" value="CUPIN TYPE-2 DOMAIN-CONTAINING PROTEIN"/>
    <property type="match status" value="1"/>
</dbReference>
<dbReference type="InterPro" id="IPR019780">
    <property type="entry name" value="Germin_Mn-BS"/>
</dbReference>
<accession>A0A382K057</accession>
<dbReference type="Gene3D" id="2.60.120.10">
    <property type="entry name" value="Jelly Rolls"/>
    <property type="match status" value="1"/>
</dbReference>
<dbReference type="EMBL" id="UINC01077465">
    <property type="protein sequence ID" value="SVC17618.1"/>
    <property type="molecule type" value="Genomic_DNA"/>
</dbReference>